<dbReference type="GO" id="GO:0031640">
    <property type="term" value="P:killing of cells of another organism"/>
    <property type="evidence" value="ECO:0007669"/>
    <property type="project" value="UniProtKB-KW"/>
</dbReference>
<dbReference type="AlphaFoldDB" id="A0A4Y9KT78"/>
<reference evidence="4 5" key="1">
    <citation type="submission" date="2019-03" db="EMBL/GenBank/DDBJ databases">
        <title>Bradyrhizobium strains diversity isolated from Chamaecrista fasciculata.</title>
        <authorList>
            <person name="Urquiaga M.C.O."/>
            <person name="Hungria M."/>
            <person name="Delamuta J.R.M."/>
        </authorList>
    </citation>
    <scope>NUCLEOTIDE SEQUENCE [LARGE SCALE GENOMIC DNA]</scope>
    <source>
        <strain evidence="4 5">CNPSo 3424</strain>
    </source>
</reference>
<evidence type="ECO:0000313" key="4">
    <source>
        <dbReference type="EMBL" id="TFV34540.1"/>
    </source>
</evidence>
<keyword evidence="2" id="KW-0081">Bacteriolytic enzyme</keyword>
<dbReference type="SUPFAM" id="SSF47090">
    <property type="entry name" value="PGBD-like"/>
    <property type="match status" value="1"/>
</dbReference>
<gene>
    <name evidence="4" type="ORF">E4K66_30710</name>
</gene>
<keyword evidence="1" id="KW-0929">Antimicrobial</keyword>
<proteinExistence type="predicted"/>
<dbReference type="Proteomes" id="UP000298225">
    <property type="component" value="Unassembled WGS sequence"/>
</dbReference>
<dbReference type="GO" id="GO:0042742">
    <property type="term" value="P:defense response to bacterium"/>
    <property type="evidence" value="ECO:0007669"/>
    <property type="project" value="UniProtKB-KW"/>
</dbReference>
<dbReference type="GO" id="GO:0003796">
    <property type="term" value="F:lysozyme activity"/>
    <property type="evidence" value="ECO:0007669"/>
    <property type="project" value="InterPro"/>
</dbReference>
<protein>
    <submittedName>
        <fullName evidence="4">Peptidoglycan-binding protein</fullName>
    </submittedName>
</protein>
<dbReference type="EMBL" id="SPQU01000020">
    <property type="protein sequence ID" value="TFV34540.1"/>
    <property type="molecule type" value="Genomic_DNA"/>
</dbReference>
<accession>A0A4Y9KT78</accession>
<keyword evidence="3" id="KW-0472">Membrane</keyword>
<sequence length="407" mass="43781">MLDLHGISRAAFDLVIAQEVTSPAVYEKKYRCRLECPGEQSGPTGGIGYDFGTQSRAQIQADWGTRVDGGMLRVLCGASGKRGAAAASYCRATRGQVDIPWDVALDVFANHDLPRYLAILERYCPGASRLGPDCKGVLFSIAYNRDAAGFAKPGPRYAEMREIRACVASGDLARIPGLIRSMQRLWPKTSGLYGRRETEARLFEKGLAEHHPEAHAELPHVPPAPEPDVVVHVQTRLRELGYFDAGAIDGQLVPKGRTEAAILAFRHEHDLPLEPGIDDELLAALARAEPRQVSELRKSAAASDLREQGSETIAITDQAKGWAGKLFGSGGTLSIAGVLAWITDKATAVSGAKEAVGGLGIPPQALVWLLATVVVLAIFAGLGVLIWVVAHKIEQKRVADYRVGKNT</sequence>
<keyword evidence="3" id="KW-0812">Transmembrane</keyword>
<dbReference type="RefSeq" id="WP_135171229.1">
    <property type="nucleotide sequence ID" value="NZ_SPQU01000020.1"/>
</dbReference>
<dbReference type="InterPro" id="IPR036365">
    <property type="entry name" value="PGBD-like_sf"/>
</dbReference>
<dbReference type="InterPro" id="IPR023347">
    <property type="entry name" value="Lysozyme_dom_sf"/>
</dbReference>
<evidence type="ECO:0000256" key="3">
    <source>
        <dbReference type="SAM" id="Phobius"/>
    </source>
</evidence>
<feature type="transmembrane region" description="Helical" evidence="3">
    <location>
        <begin position="366"/>
        <end position="390"/>
    </location>
</feature>
<organism evidence="4 5">
    <name type="scientific">Bradyrhizobium frederickii</name>
    <dbReference type="NCBI Taxonomy" id="2560054"/>
    <lineage>
        <taxon>Bacteria</taxon>
        <taxon>Pseudomonadati</taxon>
        <taxon>Pseudomonadota</taxon>
        <taxon>Alphaproteobacteria</taxon>
        <taxon>Hyphomicrobiales</taxon>
        <taxon>Nitrobacteraceae</taxon>
        <taxon>Bradyrhizobium</taxon>
    </lineage>
</organism>
<evidence type="ECO:0000256" key="2">
    <source>
        <dbReference type="ARBA" id="ARBA00022638"/>
    </source>
</evidence>
<evidence type="ECO:0000313" key="5">
    <source>
        <dbReference type="Proteomes" id="UP000298225"/>
    </source>
</evidence>
<comment type="caution">
    <text evidence="4">The sequence shown here is derived from an EMBL/GenBank/DDBJ whole genome shotgun (WGS) entry which is preliminary data.</text>
</comment>
<dbReference type="OrthoDB" id="7323510at2"/>
<keyword evidence="3" id="KW-1133">Transmembrane helix</keyword>
<dbReference type="Gene3D" id="1.10.530.40">
    <property type="match status" value="1"/>
</dbReference>
<evidence type="ECO:0000256" key="1">
    <source>
        <dbReference type="ARBA" id="ARBA00022529"/>
    </source>
</evidence>
<name>A0A4Y9KT78_9BRAD</name>
<keyword evidence="5" id="KW-1185">Reference proteome</keyword>